<accession>A0ACB0Z1J2</accession>
<reference evidence="1" key="1">
    <citation type="submission" date="2023-11" db="EMBL/GenBank/DDBJ databases">
        <authorList>
            <person name="Poullet M."/>
        </authorList>
    </citation>
    <scope>NUCLEOTIDE SEQUENCE</scope>
    <source>
        <strain evidence="1">E1834</strain>
    </source>
</reference>
<gene>
    <name evidence="1" type="ORF">MENTE1834_LOCUS19347</name>
</gene>
<sequence length="143" mass="16962">MYWIYTFLLFFPLKQSTCLSSLSCFGNEKQITSNISDKQINCVADYLLIERNLKAEIFIEKVGKEVKVIRGIPKKLVKNLKIEENEMKEFYEEDNFCFEENKEFVIVDENTSKKVLIVKYLVKNIKKKYLILSNEYQDFGEDN</sequence>
<dbReference type="Proteomes" id="UP001497535">
    <property type="component" value="Unassembled WGS sequence"/>
</dbReference>
<evidence type="ECO:0000313" key="2">
    <source>
        <dbReference type="Proteomes" id="UP001497535"/>
    </source>
</evidence>
<protein>
    <submittedName>
        <fullName evidence="1">Uncharacterized protein</fullName>
    </submittedName>
</protein>
<proteinExistence type="predicted"/>
<dbReference type="EMBL" id="CAVMJV010000022">
    <property type="protein sequence ID" value="CAK5072664.1"/>
    <property type="molecule type" value="Genomic_DNA"/>
</dbReference>
<keyword evidence="2" id="KW-1185">Reference proteome</keyword>
<name>A0ACB0Z1J2_MELEN</name>
<comment type="caution">
    <text evidence="1">The sequence shown here is derived from an EMBL/GenBank/DDBJ whole genome shotgun (WGS) entry which is preliminary data.</text>
</comment>
<evidence type="ECO:0000313" key="1">
    <source>
        <dbReference type="EMBL" id="CAK5072664.1"/>
    </source>
</evidence>
<organism evidence="1 2">
    <name type="scientific">Meloidogyne enterolobii</name>
    <name type="common">Root-knot nematode worm</name>
    <name type="synonym">Meloidogyne mayaguensis</name>
    <dbReference type="NCBI Taxonomy" id="390850"/>
    <lineage>
        <taxon>Eukaryota</taxon>
        <taxon>Metazoa</taxon>
        <taxon>Ecdysozoa</taxon>
        <taxon>Nematoda</taxon>
        <taxon>Chromadorea</taxon>
        <taxon>Rhabditida</taxon>
        <taxon>Tylenchina</taxon>
        <taxon>Tylenchomorpha</taxon>
        <taxon>Tylenchoidea</taxon>
        <taxon>Meloidogynidae</taxon>
        <taxon>Meloidogyninae</taxon>
        <taxon>Meloidogyne</taxon>
    </lineage>
</organism>